<comment type="similarity">
    <text evidence="11">Belongs to the ligand-gated ion channel (TC 1.A.9) family.</text>
</comment>
<dbReference type="InterPro" id="IPR018000">
    <property type="entry name" value="Neurotransmitter_ion_chnl_CS"/>
</dbReference>
<feature type="transmembrane region" description="Helical" evidence="11">
    <location>
        <begin position="538"/>
        <end position="557"/>
    </location>
</feature>
<evidence type="ECO:0000256" key="11">
    <source>
        <dbReference type="RuleBase" id="RU000687"/>
    </source>
</evidence>
<dbReference type="SUPFAM" id="SSF90112">
    <property type="entry name" value="Neurotransmitter-gated ion-channel transmembrane pore"/>
    <property type="match status" value="1"/>
</dbReference>
<organism evidence="15 16">
    <name type="scientific">Pristionchus entomophagus</name>
    <dbReference type="NCBI Taxonomy" id="358040"/>
    <lineage>
        <taxon>Eukaryota</taxon>
        <taxon>Metazoa</taxon>
        <taxon>Ecdysozoa</taxon>
        <taxon>Nematoda</taxon>
        <taxon>Chromadorea</taxon>
        <taxon>Rhabditida</taxon>
        <taxon>Rhabditina</taxon>
        <taxon>Diplogasteromorpha</taxon>
        <taxon>Diplogasteroidea</taxon>
        <taxon>Neodiplogasteridae</taxon>
        <taxon>Pristionchus</taxon>
    </lineage>
</organism>
<dbReference type="PANTHER" id="PTHR18945">
    <property type="entry name" value="NEUROTRANSMITTER GATED ION CHANNEL"/>
    <property type="match status" value="1"/>
</dbReference>
<dbReference type="Proteomes" id="UP001432027">
    <property type="component" value="Unassembled WGS sequence"/>
</dbReference>
<dbReference type="PRINTS" id="PR00252">
    <property type="entry name" value="NRIONCHANNEL"/>
</dbReference>
<dbReference type="InterPro" id="IPR036734">
    <property type="entry name" value="Neur_chan_lig-bd_sf"/>
</dbReference>
<dbReference type="GO" id="GO:0005886">
    <property type="term" value="C:plasma membrane"/>
    <property type="evidence" value="ECO:0007669"/>
    <property type="project" value="UniProtKB-SubCell"/>
</dbReference>
<dbReference type="InterPro" id="IPR036719">
    <property type="entry name" value="Neuro-gated_channel_TM_sf"/>
</dbReference>
<feature type="chain" id="PRO_5043111944" description="Transmembrane ion channel" evidence="11">
    <location>
        <begin position="18"/>
        <end position="573"/>
    </location>
</feature>
<keyword evidence="16" id="KW-1185">Reference proteome</keyword>
<dbReference type="GO" id="GO:0004888">
    <property type="term" value="F:transmembrane signaling receptor activity"/>
    <property type="evidence" value="ECO:0007669"/>
    <property type="project" value="InterPro"/>
</dbReference>
<feature type="region of interest" description="Disordered" evidence="12">
    <location>
        <begin position="406"/>
        <end position="427"/>
    </location>
</feature>
<dbReference type="InterPro" id="IPR006028">
    <property type="entry name" value="GABAA/Glycine_rcpt"/>
</dbReference>
<feature type="domain" description="Neurotransmitter-gated ion-channel ligand-binding" evidence="13">
    <location>
        <begin position="27"/>
        <end position="196"/>
    </location>
</feature>
<evidence type="ECO:0000259" key="14">
    <source>
        <dbReference type="Pfam" id="PF02932"/>
    </source>
</evidence>
<keyword evidence="10 11" id="KW-0407">Ion channel</keyword>
<keyword evidence="8 11" id="KW-0406">Ion transport</keyword>
<evidence type="ECO:0000256" key="4">
    <source>
        <dbReference type="ARBA" id="ARBA00022475"/>
    </source>
</evidence>
<feature type="non-terminal residue" evidence="15">
    <location>
        <position position="1"/>
    </location>
</feature>
<gene>
    <name evidence="15" type="ORF">PENTCL1PPCAC_25628</name>
</gene>
<dbReference type="InterPro" id="IPR038050">
    <property type="entry name" value="Neuro_actylchol_rec"/>
</dbReference>
<protein>
    <recommendedName>
        <fullName evidence="17">Transmembrane ion channel</fullName>
    </recommendedName>
</protein>
<dbReference type="SUPFAM" id="SSF63712">
    <property type="entry name" value="Nicotinic receptor ligand binding domain-like"/>
    <property type="match status" value="1"/>
</dbReference>
<evidence type="ECO:0000256" key="1">
    <source>
        <dbReference type="ARBA" id="ARBA00004141"/>
    </source>
</evidence>
<evidence type="ECO:0000313" key="16">
    <source>
        <dbReference type="Proteomes" id="UP001432027"/>
    </source>
</evidence>
<evidence type="ECO:0000259" key="13">
    <source>
        <dbReference type="Pfam" id="PF02931"/>
    </source>
</evidence>
<evidence type="ECO:0000256" key="8">
    <source>
        <dbReference type="ARBA" id="ARBA00023065"/>
    </source>
</evidence>
<evidence type="ECO:0000256" key="7">
    <source>
        <dbReference type="ARBA" id="ARBA00022989"/>
    </source>
</evidence>
<dbReference type="PRINTS" id="PR00253">
    <property type="entry name" value="GABAARECEPTR"/>
</dbReference>
<dbReference type="Pfam" id="PF02931">
    <property type="entry name" value="Neur_chan_LBD"/>
    <property type="match status" value="1"/>
</dbReference>
<feature type="signal peptide" evidence="11">
    <location>
        <begin position="1"/>
        <end position="17"/>
    </location>
</feature>
<evidence type="ECO:0000256" key="2">
    <source>
        <dbReference type="ARBA" id="ARBA00004236"/>
    </source>
</evidence>
<keyword evidence="4" id="KW-1003">Cell membrane</keyword>
<dbReference type="Gene3D" id="1.20.58.390">
    <property type="entry name" value="Neurotransmitter-gated ion-channel transmembrane domain"/>
    <property type="match status" value="2"/>
</dbReference>
<keyword evidence="5 11" id="KW-0812">Transmembrane</keyword>
<evidence type="ECO:0000256" key="10">
    <source>
        <dbReference type="ARBA" id="ARBA00023303"/>
    </source>
</evidence>
<evidence type="ECO:0000256" key="3">
    <source>
        <dbReference type="ARBA" id="ARBA00022448"/>
    </source>
</evidence>
<name>A0AAV5U9A7_9BILA</name>
<dbReference type="Gene3D" id="2.70.170.10">
    <property type="entry name" value="Neurotransmitter-gated ion-channel ligand-binding domain"/>
    <property type="match status" value="1"/>
</dbReference>
<evidence type="ECO:0000313" key="15">
    <source>
        <dbReference type="EMBL" id="GMT03454.1"/>
    </source>
</evidence>
<feature type="transmembrane region" description="Helical" evidence="11">
    <location>
        <begin position="237"/>
        <end position="254"/>
    </location>
</feature>
<feature type="region of interest" description="Disordered" evidence="12">
    <location>
        <begin position="356"/>
        <end position="387"/>
    </location>
</feature>
<evidence type="ECO:0008006" key="17">
    <source>
        <dbReference type="Google" id="ProtNLM"/>
    </source>
</evidence>
<dbReference type="FunFam" id="2.70.170.10:FF:000051">
    <property type="entry name" value="Ligand-Gated ion Channel"/>
    <property type="match status" value="1"/>
</dbReference>
<evidence type="ECO:0000256" key="12">
    <source>
        <dbReference type="SAM" id="MobiDB-lite"/>
    </source>
</evidence>
<evidence type="ECO:0000256" key="5">
    <source>
        <dbReference type="ARBA" id="ARBA00022692"/>
    </source>
</evidence>
<dbReference type="EMBL" id="BTSX01000006">
    <property type="protein sequence ID" value="GMT03454.1"/>
    <property type="molecule type" value="Genomic_DNA"/>
</dbReference>
<keyword evidence="9 11" id="KW-0472">Membrane</keyword>
<dbReference type="InterPro" id="IPR006029">
    <property type="entry name" value="Neurotrans-gated_channel_TM"/>
</dbReference>
<dbReference type="Pfam" id="PF02932">
    <property type="entry name" value="Neur_chan_memb"/>
    <property type="match status" value="1"/>
</dbReference>
<reference evidence="15" key="1">
    <citation type="submission" date="2023-10" db="EMBL/GenBank/DDBJ databases">
        <title>Genome assembly of Pristionchus species.</title>
        <authorList>
            <person name="Yoshida K."/>
            <person name="Sommer R.J."/>
        </authorList>
    </citation>
    <scope>NUCLEOTIDE SEQUENCE</scope>
    <source>
        <strain evidence="15">RS0144</strain>
    </source>
</reference>
<sequence length="573" mass="65439">DILRILLVVLSVDLSSSLSIEDVLKTSTKTRPENKDGGPLQVHIGIYLESIGNFRSTEMSFEVDLYVYMSWRDRRLTHNHTDHVLINDEGIRKQMWLPDLYFANARQATFQDVTVPNFNMFVAQDGTVAYSCRATCSISCSLKLVNYPMDHQHCYIRVLSYAHVAEQVSMQWFHRDPIRHNHEIGLPEFQISNVSNGYCNGTYRYALTDKSHKIGNFSCLMANIFLSRSIGYNLVQSYIPTGLIVMISWVSFWIDRRAVPARVTLSFTTLVSLTTLGNGLRFGLPQVSYAKAIDLWYGACMFFVFCALLEFALINSHMRKSEKYDHISKTFATSPRYRNLMEKLAAAPTFNDIGNGRLGNGRGHHEDGKGFGTRKRFGHNGINTGEDKPIMYRQDEVSRSPQRAPVLNGVKRNGKPLLSSVNEDDDGMNYMKDEKNEEVPPFPRISDIHTNPQTESFSAVSVYDNVTPVRKPMDSFGDEETEIVLASDSEEEALERKFRQFRQASARRRKSGYTANTSTFYTTLSIEASRTALKIDKACRYLFPGGFLAFNLFYWWYYLVYKNNEGEFATDSM</sequence>
<comment type="subcellular location">
    <subcellularLocation>
        <location evidence="2">Cell membrane</location>
    </subcellularLocation>
    <subcellularLocation>
        <location evidence="1">Membrane</location>
        <topology evidence="1">Multi-pass membrane protein</topology>
    </subcellularLocation>
</comment>
<feature type="transmembrane region" description="Helical" evidence="11">
    <location>
        <begin position="263"/>
        <end position="283"/>
    </location>
</feature>
<dbReference type="InterPro" id="IPR006201">
    <property type="entry name" value="Neur_channel"/>
</dbReference>
<accession>A0AAV5U9A7</accession>
<feature type="transmembrane region" description="Helical" evidence="11">
    <location>
        <begin position="295"/>
        <end position="314"/>
    </location>
</feature>
<dbReference type="GO" id="GO:0005230">
    <property type="term" value="F:extracellular ligand-gated monoatomic ion channel activity"/>
    <property type="evidence" value="ECO:0007669"/>
    <property type="project" value="InterPro"/>
</dbReference>
<dbReference type="NCBIfam" id="TIGR00860">
    <property type="entry name" value="LIC"/>
    <property type="match status" value="1"/>
</dbReference>
<evidence type="ECO:0000256" key="6">
    <source>
        <dbReference type="ARBA" id="ARBA00022729"/>
    </source>
</evidence>
<dbReference type="PROSITE" id="PS00236">
    <property type="entry name" value="NEUROTR_ION_CHANNEL"/>
    <property type="match status" value="1"/>
</dbReference>
<dbReference type="AlphaFoldDB" id="A0AAV5U9A7"/>
<dbReference type="CDD" id="cd19049">
    <property type="entry name" value="LGIC_TM_anion"/>
    <property type="match status" value="1"/>
</dbReference>
<keyword evidence="7 11" id="KW-1133">Transmembrane helix</keyword>
<evidence type="ECO:0000256" key="9">
    <source>
        <dbReference type="ARBA" id="ARBA00023136"/>
    </source>
</evidence>
<keyword evidence="3 11" id="KW-0813">Transport</keyword>
<proteinExistence type="inferred from homology"/>
<dbReference type="InterPro" id="IPR006202">
    <property type="entry name" value="Neur_chan_lig-bd"/>
</dbReference>
<keyword evidence="6 11" id="KW-0732">Signal</keyword>
<dbReference type="CDD" id="cd18987">
    <property type="entry name" value="LGIC_ECD_anion"/>
    <property type="match status" value="1"/>
</dbReference>
<comment type="caution">
    <text evidence="15">The sequence shown here is derived from an EMBL/GenBank/DDBJ whole genome shotgun (WGS) entry which is preliminary data.</text>
</comment>
<feature type="domain" description="Neurotransmitter-gated ion-channel transmembrane" evidence="14">
    <location>
        <begin position="238"/>
        <end position="555"/>
    </location>
</feature>